<dbReference type="PANTHER" id="PTHR12560">
    <property type="entry name" value="LONGEVITY ASSURANCE FACTOR 1 LAG1"/>
    <property type="match status" value="1"/>
</dbReference>
<dbReference type="GO" id="GO:0016020">
    <property type="term" value="C:membrane"/>
    <property type="evidence" value="ECO:0007669"/>
    <property type="project" value="UniProtKB-SubCell"/>
</dbReference>
<evidence type="ECO:0000256" key="8">
    <source>
        <dbReference type="SAM" id="Phobius"/>
    </source>
</evidence>
<evidence type="ECO:0000259" key="9">
    <source>
        <dbReference type="PROSITE" id="PS50922"/>
    </source>
</evidence>
<feature type="compositionally biased region" description="Basic and acidic residues" evidence="7">
    <location>
        <begin position="324"/>
        <end position="334"/>
    </location>
</feature>
<dbReference type="PROSITE" id="PS50922">
    <property type="entry name" value="TLC"/>
    <property type="match status" value="1"/>
</dbReference>
<evidence type="ECO:0000256" key="3">
    <source>
        <dbReference type="ARBA" id="ARBA00022692"/>
    </source>
</evidence>
<gene>
    <name evidence="10" type="primary">lag1_2</name>
    <name evidence="10" type="ORF">H4R34_003883</name>
</gene>
<name>A0A9W8B1H2_9FUNG</name>
<dbReference type="PANTHER" id="PTHR12560:SF0">
    <property type="entry name" value="LD18904P"/>
    <property type="match status" value="1"/>
</dbReference>
<dbReference type="GO" id="GO:0050291">
    <property type="term" value="F:sphingosine N-acyltransferase activity"/>
    <property type="evidence" value="ECO:0007669"/>
    <property type="project" value="UniProtKB-EC"/>
</dbReference>
<dbReference type="AlphaFoldDB" id="A0A9W8B1H2"/>
<proteinExistence type="inferred from homology"/>
<dbReference type="EC" id="2.3.1.24" evidence="10"/>
<feature type="transmembrane region" description="Helical" evidence="8">
    <location>
        <begin position="275"/>
        <end position="298"/>
    </location>
</feature>
<evidence type="ECO:0000313" key="11">
    <source>
        <dbReference type="Proteomes" id="UP001151582"/>
    </source>
</evidence>
<protein>
    <submittedName>
        <fullName evidence="10">Sphingosine N-acyltransferase lag1</fullName>
        <ecNumber evidence="10">2.3.1.24</ecNumber>
    </submittedName>
</protein>
<dbReference type="EMBL" id="JANBQB010000409">
    <property type="protein sequence ID" value="KAJ1976684.1"/>
    <property type="molecule type" value="Genomic_DNA"/>
</dbReference>
<reference evidence="10" key="1">
    <citation type="submission" date="2022-07" db="EMBL/GenBank/DDBJ databases">
        <title>Phylogenomic reconstructions and comparative analyses of Kickxellomycotina fungi.</title>
        <authorList>
            <person name="Reynolds N.K."/>
            <person name="Stajich J.E."/>
            <person name="Barry K."/>
            <person name="Grigoriev I.V."/>
            <person name="Crous P."/>
            <person name="Smith M.E."/>
        </authorList>
    </citation>
    <scope>NUCLEOTIDE SEQUENCE</scope>
    <source>
        <strain evidence="10">RSA 567</strain>
    </source>
</reference>
<feature type="compositionally biased region" description="Acidic residues" evidence="7">
    <location>
        <begin position="309"/>
        <end position="323"/>
    </location>
</feature>
<feature type="region of interest" description="Disordered" evidence="7">
    <location>
        <begin position="308"/>
        <end position="334"/>
    </location>
</feature>
<dbReference type="InterPro" id="IPR016439">
    <property type="entry name" value="Lag1/Lac1-like"/>
</dbReference>
<evidence type="ECO:0000256" key="1">
    <source>
        <dbReference type="ARBA" id="ARBA00004141"/>
    </source>
</evidence>
<keyword evidence="10" id="KW-0808">Transferase</keyword>
<comment type="subcellular location">
    <subcellularLocation>
        <location evidence="1">Membrane</location>
        <topology evidence="1">Multi-pass membrane protein</topology>
    </subcellularLocation>
</comment>
<dbReference type="Proteomes" id="UP001151582">
    <property type="component" value="Unassembled WGS sequence"/>
</dbReference>
<keyword evidence="3 6" id="KW-0812">Transmembrane</keyword>
<evidence type="ECO:0000256" key="5">
    <source>
        <dbReference type="ARBA" id="ARBA00023136"/>
    </source>
</evidence>
<comment type="similarity">
    <text evidence="2">Belongs to the sphingosine N-acyltransferase family.</text>
</comment>
<dbReference type="OrthoDB" id="537032at2759"/>
<feature type="transmembrane region" description="Helical" evidence="8">
    <location>
        <begin position="100"/>
        <end position="125"/>
    </location>
</feature>
<dbReference type="InterPro" id="IPR006634">
    <property type="entry name" value="TLC-dom"/>
</dbReference>
<dbReference type="Pfam" id="PF03798">
    <property type="entry name" value="TRAM_LAG1_CLN8"/>
    <property type="match status" value="1"/>
</dbReference>
<dbReference type="SMART" id="SM00724">
    <property type="entry name" value="TLC"/>
    <property type="match status" value="1"/>
</dbReference>
<keyword evidence="5 6" id="KW-0472">Membrane</keyword>
<organism evidence="10 11">
    <name type="scientific">Dimargaris verticillata</name>
    <dbReference type="NCBI Taxonomy" id="2761393"/>
    <lineage>
        <taxon>Eukaryota</taxon>
        <taxon>Fungi</taxon>
        <taxon>Fungi incertae sedis</taxon>
        <taxon>Zoopagomycota</taxon>
        <taxon>Kickxellomycotina</taxon>
        <taxon>Dimargaritomycetes</taxon>
        <taxon>Dimargaritales</taxon>
        <taxon>Dimargaritaceae</taxon>
        <taxon>Dimargaris</taxon>
    </lineage>
</organism>
<evidence type="ECO:0000313" key="10">
    <source>
        <dbReference type="EMBL" id="KAJ1976684.1"/>
    </source>
</evidence>
<feature type="transmembrane region" description="Helical" evidence="8">
    <location>
        <begin position="228"/>
        <end position="251"/>
    </location>
</feature>
<feature type="domain" description="TLC" evidence="9">
    <location>
        <begin position="95"/>
        <end position="306"/>
    </location>
</feature>
<keyword evidence="4 8" id="KW-1133">Transmembrane helix</keyword>
<evidence type="ECO:0000256" key="2">
    <source>
        <dbReference type="ARBA" id="ARBA00009808"/>
    </source>
</evidence>
<dbReference type="PIRSF" id="PIRSF005225">
    <property type="entry name" value="LAG1_LAC1"/>
    <property type="match status" value="1"/>
</dbReference>
<accession>A0A9W8B1H2</accession>
<evidence type="ECO:0000256" key="7">
    <source>
        <dbReference type="SAM" id="MobiDB-lite"/>
    </source>
</evidence>
<evidence type="ECO:0000256" key="6">
    <source>
        <dbReference type="PROSITE-ProRule" id="PRU00205"/>
    </source>
</evidence>
<dbReference type="GO" id="GO:0046513">
    <property type="term" value="P:ceramide biosynthetic process"/>
    <property type="evidence" value="ECO:0007669"/>
    <property type="project" value="InterPro"/>
</dbReference>
<evidence type="ECO:0000256" key="4">
    <source>
        <dbReference type="ARBA" id="ARBA00022989"/>
    </source>
</evidence>
<feature type="transmembrane region" description="Helical" evidence="8">
    <location>
        <begin position="56"/>
        <end position="79"/>
    </location>
</feature>
<sequence>MSFLVENQIELSLALLGAILAGYQLGVPLTDRFIELQGKLVAKDGQAYYRNTLDDAYFVTFWVIAFTLIRAATMKYLLGPLADQFQSLKELSKRVRFCEQLWLVIYYAISFTVGMWIMSTMPHWMNTRELWVGYPHVELTYRFKAYYLMSMGFWLQQLYVLQIEEKRKDFYQMLSHHLITCTLVVASYATHYTRVGNAVLCTMDFADIFLSGAKVLRYMRFMTLCNVMFGFFVLSWVVTRHIIYGILMYSIHSESLLINDSPIMYPDESYFSPEVINSFLVLLGLLQLILIYWFVLILRIIIRVVKGEEAEDDRSADEGDDDDTAAKSSDKKHD</sequence>
<comment type="caution">
    <text evidence="10">The sequence shown here is derived from an EMBL/GenBank/DDBJ whole genome shotgun (WGS) entry which is preliminary data.</text>
</comment>
<feature type="transmembrane region" description="Helical" evidence="8">
    <location>
        <begin position="145"/>
        <end position="163"/>
    </location>
</feature>
<keyword evidence="11" id="KW-1185">Reference proteome</keyword>
<keyword evidence="10" id="KW-0012">Acyltransferase</keyword>